<comment type="similarity">
    <text evidence="1">Belongs to the FAD-binding monooxygenase family.</text>
</comment>
<dbReference type="InterPro" id="IPR036188">
    <property type="entry name" value="FAD/NAD-bd_sf"/>
</dbReference>
<accession>A0A1B8GNX4</accession>
<dbReference type="PANTHER" id="PTHR42877">
    <property type="entry name" value="L-ORNITHINE N(5)-MONOOXYGENASE-RELATED"/>
    <property type="match status" value="1"/>
</dbReference>
<dbReference type="InterPro" id="IPR051209">
    <property type="entry name" value="FAD-bind_Monooxygenase_sf"/>
</dbReference>
<feature type="transmembrane region" description="Helical" evidence="5">
    <location>
        <begin position="12"/>
        <end position="29"/>
    </location>
</feature>
<evidence type="ECO:0000256" key="1">
    <source>
        <dbReference type="ARBA" id="ARBA00010139"/>
    </source>
</evidence>
<proteinExistence type="inferred from homology"/>
<dbReference type="GO" id="GO:0004499">
    <property type="term" value="F:N,N-dimethylaniline monooxygenase activity"/>
    <property type="evidence" value="ECO:0007669"/>
    <property type="project" value="InterPro"/>
</dbReference>
<dbReference type="PANTHER" id="PTHR42877:SF4">
    <property type="entry name" value="FAD_NAD(P)-BINDING DOMAIN-CONTAINING PROTEIN-RELATED"/>
    <property type="match status" value="1"/>
</dbReference>
<reference evidence="6 7" key="1">
    <citation type="submission" date="2016-03" db="EMBL/GenBank/DDBJ databases">
        <title>Comparative genomics of Pseudogymnoascus destructans, the fungus causing white-nose syndrome of bats.</title>
        <authorList>
            <person name="Palmer J.M."/>
            <person name="Drees K.P."/>
            <person name="Foster J.T."/>
            <person name="Lindner D.L."/>
        </authorList>
    </citation>
    <scope>NUCLEOTIDE SEQUENCE [LARGE SCALE GENOMIC DNA]</scope>
    <source>
        <strain evidence="6 7">UAMH 10579</strain>
    </source>
</reference>
<keyword evidence="5" id="KW-0812">Transmembrane</keyword>
<dbReference type="GO" id="GO:0050660">
    <property type="term" value="F:flavin adenine dinucleotide binding"/>
    <property type="evidence" value="ECO:0007669"/>
    <property type="project" value="InterPro"/>
</dbReference>
<evidence type="ECO:0000313" key="7">
    <source>
        <dbReference type="Proteomes" id="UP000091956"/>
    </source>
</evidence>
<dbReference type="InterPro" id="IPR020946">
    <property type="entry name" value="Flavin_mOase-like"/>
</dbReference>
<keyword evidence="3" id="KW-0274">FAD</keyword>
<evidence type="ECO:0000256" key="2">
    <source>
        <dbReference type="ARBA" id="ARBA00022630"/>
    </source>
</evidence>
<dbReference type="RefSeq" id="XP_018131289.1">
    <property type="nucleotide sequence ID" value="XM_018273924.1"/>
</dbReference>
<evidence type="ECO:0000256" key="4">
    <source>
        <dbReference type="ARBA" id="ARBA00023002"/>
    </source>
</evidence>
<keyword evidence="5" id="KW-1133">Transmembrane helix</keyword>
<keyword evidence="4" id="KW-0560">Oxidoreductase</keyword>
<keyword evidence="7" id="KW-1185">Reference proteome</keyword>
<evidence type="ECO:0000256" key="5">
    <source>
        <dbReference type="SAM" id="Phobius"/>
    </source>
</evidence>
<dbReference type="GO" id="GO:0050661">
    <property type="term" value="F:NADP binding"/>
    <property type="evidence" value="ECO:0007669"/>
    <property type="project" value="InterPro"/>
</dbReference>
<dbReference type="SUPFAM" id="SSF51905">
    <property type="entry name" value="FAD/NAD(P)-binding domain"/>
    <property type="match status" value="2"/>
</dbReference>
<name>A0A1B8GNX4_9PEZI</name>
<dbReference type="Pfam" id="PF00743">
    <property type="entry name" value="FMO-like"/>
    <property type="match status" value="1"/>
</dbReference>
<dbReference type="EMBL" id="KV460221">
    <property type="protein sequence ID" value="OBT97556.1"/>
    <property type="molecule type" value="Genomic_DNA"/>
</dbReference>
<dbReference type="GeneID" id="28837836"/>
<dbReference type="OrthoDB" id="74360at2759"/>
<evidence type="ECO:0000256" key="3">
    <source>
        <dbReference type="ARBA" id="ARBA00022827"/>
    </source>
</evidence>
<keyword evidence="5" id="KW-0472">Membrane</keyword>
<organism evidence="6 7">
    <name type="scientific">Pseudogymnoascus verrucosus</name>
    <dbReference type="NCBI Taxonomy" id="342668"/>
    <lineage>
        <taxon>Eukaryota</taxon>
        <taxon>Fungi</taxon>
        <taxon>Dikarya</taxon>
        <taxon>Ascomycota</taxon>
        <taxon>Pezizomycotina</taxon>
        <taxon>Leotiomycetes</taxon>
        <taxon>Thelebolales</taxon>
        <taxon>Thelebolaceae</taxon>
        <taxon>Pseudogymnoascus</taxon>
    </lineage>
</organism>
<reference evidence="7" key="2">
    <citation type="journal article" date="2018" name="Nat. Commun.">
        <title>Extreme sensitivity to ultraviolet light in the fungal pathogen causing white-nose syndrome of bats.</title>
        <authorList>
            <person name="Palmer J.M."/>
            <person name="Drees K.P."/>
            <person name="Foster J.T."/>
            <person name="Lindner D.L."/>
        </authorList>
    </citation>
    <scope>NUCLEOTIDE SEQUENCE [LARGE SCALE GENOMIC DNA]</scope>
    <source>
        <strain evidence="7">UAMH 10579</strain>
    </source>
</reference>
<dbReference type="Gene3D" id="3.50.50.60">
    <property type="entry name" value="FAD/NAD(P)-binding domain"/>
    <property type="match status" value="2"/>
</dbReference>
<gene>
    <name evidence="6" type="ORF">VE01_04450</name>
</gene>
<sequence>MATRRSHTNTPVLIIGSGISGICTAIDLIRRNKSHDFIIVEKGSQVGGTWNDNKYPGCCCDSMVPFLYLLYKAVFYLDPLVWSHLYSFSFDPNPDWSREYAGQEEILHYLVNVAQKWGLFQKIRFNTAVSEARWDDAEGLWKTQVQVTGDKEAEFGKEYTINSQYLVSAVGQLNVPSYPELPNLDSFKGKVMHSARWDWSYPMDGKKIAVIGNGATAAQIIPELAKICNTLTVFQRTANWVVPKFNTEISEIRRKAYRYIPGVRKAHRAKLMDIRETIYQASVVENSDAKAELKKMCLALLEEHLPDNAELQEKLIPSYPPGCKRIIMSDDFLSTLTQPQVTLETHGIKHVTPSGIVVEGNTEHPVDVIVFATGFRTLEFMYPIKIYGKFGRSLANIWQSGTRAYLGMTVESLPNFAMLYGPNTNLGHNSVILMVEAQSRYISAMISTVLKASIRGEKLEIMVKAEAMAYYNKDIQERLKLTSFANPACHSWYKAADGTVTNNWCGTVVEYQQRASNIDWSAYDMTGRGAGMANKEKKLHIGRVVEESQYAKLAFWAAPAIFAACMIKGFVTS</sequence>
<protein>
    <submittedName>
        <fullName evidence="6">Uncharacterized protein</fullName>
    </submittedName>
</protein>
<evidence type="ECO:0000313" key="6">
    <source>
        <dbReference type="EMBL" id="OBT97556.1"/>
    </source>
</evidence>
<keyword evidence="2" id="KW-0285">Flavoprotein</keyword>
<dbReference type="AlphaFoldDB" id="A0A1B8GNX4"/>
<dbReference type="Proteomes" id="UP000091956">
    <property type="component" value="Unassembled WGS sequence"/>
</dbReference>